<keyword evidence="5 7" id="KW-1133">Transmembrane helix</keyword>
<evidence type="ECO:0000256" key="6">
    <source>
        <dbReference type="ARBA" id="ARBA00023136"/>
    </source>
</evidence>
<feature type="transmembrane region" description="Helical" evidence="7">
    <location>
        <begin position="51"/>
        <end position="69"/>
    </location>
</feature>
<dbReference type="KEGG" id="scor:J3U87_00235"/>
<evidence type="ECO:0000256" key="4">
    <source>
        <dbReference type="ARBA" id="ARBA00022692"/>
    </source>
</evidence>
<evidence type="ECO:0000256" key="3">
    <source>
        <dbReference type="ARBA" id="ARBA00022475"/>
    </source>
</evidence>
<accession>A0A8A4TPH1</accession>
<dbReference type="RefSeq" id="WP_237380995.1">
    <property type="nucleotide sequence ID" value="NZ_CP071793.1"/>
</dbReference>
<evidence type="ECO:0000256" key="5">
    <source>
        <dbReference type="ARBA" id="ARBA00022989"/>
    </source>
</evidence>
<organism evidence="8 9">
    <name type="scientific">Sulfidibacter corallicola</name>
    <dbReference type="NCBI Taxonomy" id="2818388"/>
    <lineage>
        <taxon>Bacteria</taxon>
        <taxon>Pseudomonadati</taxon>
        <taxon>Acidobacteriota</taxon>
        <taxon>Holophagae</taxon>
        <taxon>Acanthopleuribacterales</taxon>
        <taxon>Acanthopleuribacteraceae</taxon>
        <taxon>Sulfidibacter</taxon>
    </lineage>
</organism>
<dbReference type="InterPro" id="IPR051907">
    <property type="entry name" value="DoxX-like_oxidoreductase"/>
</dbReference>
<gene>
    <name evidence="8" type="ORF">J3U87_00235</name>
</gene>
<proteinExistence type="inferred from homology"/>
<dbReference type="InterPro" id="IPR032808">
    <property type="entry name" value="DoxX"/>
</dbReference>
<comment type="subcellular location">
    <subcellularLocation>
        <location evidence="1">Cell membrane</location>
        <topology evidence="1">Multi-pass membrane protein</topology>
    </subcellularLocation>
</comment>
<evidence type="ECO:0000256" key="2">
    <source>
        <dbReference type="ARBA" id="ARBA00006679"/>
    </source>
</evidence>
<dbReference type="Pfam" id="PF07681">
    <property type="entry name" value="DoxX"/>
    <property type="match status" value="1"/>
</dbReference>
<evidence type="ECO:0000313" key="8">
    <source>
        <dbReference type="EMBL" id="QTD50868.1"/>
    </source>
</evidence>
<evidence type="ECO:0000256" key="7">
    <source>
        <dbReference type="SAM" id="Phobius"/>
    </source>
</evidence>
<dbReference type="EMBL" id="CP071793">
    <property type="protein sequence ID" value="QTD50868.1"/>
    <property type="molecule type" value="Genomic_DNA"/>
</dbReference>
<protein>
    <submittedName>
        <fullName evidence="8">DoxX family protein</fullName>
    </submittedName>
</protein>
<dbReference type="AlphaFoldDB" id="A0A8A4TPH1"/>
<keyword evidence="4 7" id="KW-0812">Transmembrane</keyword>
<dbReference type="PANTHER" id="PTHR33452">
    <property type="entry name" value="OXIDOREDUCTASE CATD-RELATED"/>
    <property type="match status" value="1"/>
</dbReference>
<keyword evidence="3" id="KW-1003">Cell membrane</keyword>
<keyword evidence="9" id="KW-1185">Reference proteome</keyword>
<dbReference type="Proteomes" id="UP000663929">
    <property type="component" value="Chromosome"/>
</dbReference>
<keyword evidence="6 7" id="KW-0472">Membrane</keyword>
<feature type="transmembrane region" description="Helical" evidence="7">
    <location>
        <begin position="12"/>
        <end position="31"/>
    </location>
</feature>
<dbReference type="GO" id="GO:0005886">
    <property type="term" value="C:plasma membrane"/>
    <property type="evidence" value="ECO:0007669"/>
    <property type="project" value="UniProtKB-SubCell"/>
</dbReference>
<reference evidence="8" key="1">
    <citation type="submission" date="2021-03" db="EMBL/GenBank/DDBJ databases">
        <title>Acanthopleuribacteraceae sp. M133.</title>
        <authorList>
            <person name="Wang G."/>
        </authorList>
    </citation>
    <scope>NUCLEOTIDE SEQUENCE</scope>
    <source>
        <strain evidence="8">M133</strain>
    </source>
</reference>
<dbReference type="PANTHER" id="PTHR33452:SF1">
    <property type="entry name" value="INNER MEMBRANE PROTEIN YPHA-RELATED"/>
    <property type="match status" value="1"/>
</dbReference>
<evidence type="ECO:0000313" key="9">
    <source>
        <dbReference type="Proteomes" id="UP000663929"/>
    </source>
</evidence>
<feature type="transmembrane region" description="Helical" evidence="7">
    <location>
        <begin position="76"/>
        <end position="95"/>
    </location>
</feature>
<sequence length="149" mass="16855">MIHRLNYDITELIFRLLFSLIFLGLGAEHLFDDRLIQNLMPAWMEPRRLVSALAGLVLLAGGCSIALGYKTMQGALVLGAFLVVVTLTIHVPALWQAPESLSADWAWLWQVYQRSNLVKNLCLLGVCFHLINHRPGRYSLDEWLAARRG</sequence>
<name>A0A8A4TPH1_SULCO</name>
<evidence type="ECO:0000256" key="1">
    <source>
        <dbReference type="ARBA" id="ARBA00004651"/>
    </source>
</evidence>
<comment type="similarity">
    <text evidence="2">Belongs to the DoxX family.</text>
</comment>